<feature type="region of interest" description="Disordered" evidence="6">
    <location>
        <begin position="17"/>
        <end position="56"/>
    </location>
</feature>
<dbReference type="NCBIfam" id="NF003465">
    <property type="entry name" value="PRK05089.1"/>
    <property type="match status" value="1"/>
</dbReference>
<dbReference type="Proteomes" id="UP000078595">
    <property type="component" value="Chromosome 4"/>
</dbReference>
<dbReference type="GeneID" id="28967164"/>
<dbReference type="HAMAP" id="MF_00155">
    <property type="entry name" value="CtaG"/>
    <property type="match status" value="1"/>
</dbReference>
<dbReference type="SUPFAM" id="SSF110111">
    <property type="entry name" value="Ctag/Cox11"/>
    <property type="match status" value="1"/>
</dbReference>
<dbReference type="GO" id="GO:0005507">
    <property type="term" value="F:copper ion binding"/>
    <property type="evidence" value="ECO:0007669"/>
    <property type="project" value="InterPro"/>
</dbReference>
<sequence>MSTLRTSSRRLFDTLRCPSCSSSPSASSSLPRARALSSLSLPSPRNPGTRQKQPQLQTQLRFISTSNIRMNTQETTKATTTTPTTGEISGLENRRLNYEQARKALELSRKKIYKERAKKYQSAVIYSLGVVVLSLGVTYAAVPLYRAFCSATGFGGTPMTDPTKFSPDRLYVTPETETRKRITVRFEATSADTLPWKFEPVTRSVKVLPGETALAFYTATNWGKEDLIGIATYNMTPEKIAPYFAKVECFCFEEQKIRAGEEVDLPVFFFIDRDIMDDPALDGIDDVVLSYTFFKARRNAKGHLVPDASEEDIQKSQGFENYELAKKEHKLHPPPSTPA</sequence>
<feature type="compositionally biased region" description="Low complexity" evidence="6">
    <location>
        <begin position="17"/>
        <end position="43"/>
    </location>
</feature>
<evidence type="ECO:0008006" key="10">
    <source>
        <dbReference type="Google" id="ProtNLM"/>
    </source>
</evidence>
<keyword evidence="4 7" id="KW-1133">Transmembrane helix</keyword>
<dbReference type="KEGG" id="kdj:28967164"/>
<dbReference type="Gene3D" id="2.60.370.10">
    <property type="entry name" value="Ctag/Cox11"/>
    <property type="match status" value="1"/>
</dbReference>
<evidence type="ECO:0000256" key="1">
    <source>
        <dbReference type="ARBA" id="ARBA00004007"/>
    </source>
</evidence>
<evidence type="ECO:0000256" key="7">
    <source>
        <dbReference type="SAM" id="Phobius"/>
    </source>
</evidence>
<dbReference type="RefSeq" id="XP_018263595.2">
    <property type="nucleotide sequence ID" value="XM_018406787.2"/>
</dbReference>
<dbReference type="InterPro" id="IPR023471">
    <property type="entry name" value="CtaG/Cox11_dom_sf"/>
</dbReference>
<proteinExistence type="inferred from homology"/>
<evidence type="ECO:0000256" key="3">
    <source>
        <dbReference type="ARBA" id="ARBA00022692"/>
    </source>
</evidence>
<evidence type="ECO:0000313" key="8">
    <source>
        <dbReference type="EMBL" id="WWC60866.1"/>
    </source>
</evidence>
<dbReference type="GO" id="GO:0005743">
    <property type="term" value="C:mitochondrial inner membrane"/>
    <property type="evidence" value="ECO:0007669"/>
    <property type="project" value="UniProtKB-SubCell"/>
</dbReference>
<evidence type="ECO:0000313" key="9">
    <source>
        <dbReference type="Proteomes" id="UP000078595"/>
    </source>
</evidence>
<name>A0AAJ8KNM2_9TREE</name>
<feature type="compositionally biased region" description="Polar residues" evidence="6">
    <location>
        <begin position="46"/>
        <end position="56"/>
    </location>
</feature>
<protein>
    <recommendedName>
        <fullName evidence="10">Cytochrome c oxidase assembly protein subunit 11</fullName>
    </recommendedName>
</protein>
<dbReference type="FunFam" id="2.60.370.10:FF:000001">
    <property type="entry name" value="COX11 cytochrome c oxidase assembly homolog"/>
    <property type="match status" value="1"/>
</dbReference>
<organism evidence="8 9">
    <name type="scientific">Kwoniella dejecticola CBS 10117</name>
    <dbReference type="NCBI Taxonomy" id="1296121"/>
    <lineage>
        <taxon>Eukaryota</taxon>
        <taxon>Fungi</taxon>
        <taxon>Dikarya</taxon>
        <taxon>Basidiomycota</taxon>
        <taxon>Agaricomycotina</taxon>
        <taxon>Tremellomycetes</taxon>
        <taxon>Tremellales</taxon>
        <taxon>Cryptococcaceae</taxon>
        <taxon>Kwoniella</taxon>
    </lineage>
</organism>
<dbReference type="EMBL" id="CP144533">
    <property type="protein sequence ID" value="WWC60866.1"/>
    <property type="molecule type" value="Genomic_DNA"/>
</dbReference>
<keyword evidence="5 7" id="KW-0472">Membrane</keyword>
<dbReference type="AlphaFoldDB" id="A0AAJ8KNM2"/>
<reference evidence="8" key="1">
    <citation type="submission" date="2013-07" db="EMBL/GenBank/DDBJ databases">
        <authorList>
            <consortium name="The Broad Institute Genome Sequencing Platform"/>
            <person name="Cuomo C."/>
            <person name="Litvintseva A."/>
            <person name="Chen Y."/>
            <person name="Heitman J."/>
            <person name="Sun S."/>
            <person name="Springer D."/>
            <person name="Dromer F."/>
            <person name="Young S.K."/>
            <person name="Zeng Q."/>
            <person name="Gargeya S."/>
            <person name="Fitzgerald M."/>
            <person name="Abouelleil A."/>
            <person name="Alvarado L."/>
            <person name="Berlin A.M."/>
            <person name="Chapman S.B."/>
            <person name="Dewar J."/>
            <person name="Goldberg J."/>
            <person name="Griggs A."/>
            <person name="Gujja S."/>
            <person name="Hansen M."/>
            <person name="Howarth C."/>
            <person name="Imamovic A."/>
            <person name="Larimer J."/>
            <person name="McCowan C."/>
            <person name="Murphy C."/>
            <person name="Pearson M."/>
            <person name="Priest M."/>
            <person name="Roberts A."/>
            <person name="Saif S."/>
            <person name="Shea T."/>
            <person name="Sykes S."/>
            <person name="Wortman J."/>
            <person name="Nusbaum C."/>
            <person name="Birren B."/>
        </authorList>
    </citation>
    <scope>NUCLEOTIDE SEQUENCE</scope>
    <source>
        <strain evidence="8">CBS 10117</strain>
    </source>
</reference>
<keyword evidence="9" id="KW-1185">Reference proteome</keyword>
<comment type="subcellular location">
    <subcellularLocation>
        <location evidence="2">Mitochondrion inner membrane</location>
        <topology evidence="2">Single-pass membrane protein</topology>
        <orientation evidence="2">Intermembrane side</orientation>
    </subcellularLocation>
</comment>
<dbReference type="InterPro" id="IPR007533">
    <property type="entry name" value="Cyt_c_oxidase_assmbl_CtaG"/>
</dbReference>
<evidence type="ECO:0000256" key="5">
    <source>
        <dbReference type="ARBA" id="ARBA00023136"/>
    </source>
</evidence>
<gene>
    <name evidence="8" type="ORF">I303_103442</name>
</gene>
<dbReference type="PANTHER" id="PTHR21320:SF3">
    <property type="entry name" value="CYTOCHROME C OXIDASE ASSEMBLY PROTEIN COX11, MITOCHONDRIAL-RELATED"/>
    <property type="match status" value="1"/>
</dbReference>
<evidence type="ECO:0000256" key="2">
    <source>
        <dbReference type="ARBA" id="ARBA00004243"/>
    </source>
</evidence>
<dbReference type="PANTHER" id="PTHR21320">
    <property type="entry name" value="CYTOCHROME C OXIDASE ASSEMBLY PROTEIN COX11-RELATED"/>
    <property type="match status" value="1"/>
</dbReference>
<reference evidence="8" key="2">
    <citation type="submission" date="2024-02" db="EMBL/GenBank/DDBJ databases">
        <title>Comparative genomics of Cryptococcus and Kwoniella reveals pathogenesis evolution and contrasting modes of karyotype evolution via chromosome fusion or intercentromeric recombination.</title>
        <authorList>
            <person name="Coelho M.A."/>
            <person name="David-Palma M."/>
            <person name="Shea T."/>
            <person name="Bowers K."/>
            <person name="McGinley-Smith S."/>
            <person name="Mohammad A.W."/>
            <person name="Gnirke A."/>
            <person name="Yurkov A.M."/>
            <person name="Nowrousian M."/>
            <person name="Sun S."/>
            <person name="Cuomo C.A."/>
            <person name="Heitman J."/>
        </authorList>
    </citation>
    <scope>NUCLEOTIDE SEQUENCE</scope>
    <source>
        <strain evidence="8">CBS 10117</strain>
    </source>
</reference>
<dbReference type="GO" id="GO:0005759">
    <property type="term" value="C:mitochondrial matrix"/>
    <property type="evidence" value="ECO:0007669"/>
    <property type="project" value="UniProtKB-ARBA"/>
</dbReference>
<comment type="function">
    <text evidence="1">Exerts its effect at some terminal stage of cytochrome c oxidase synthesis, probably by being involved in the insertion of the copper B into subunit I.</text>
</comment>
<feature type="transmembrane region" description="Helical" evidence="7">
    <location>
        <begin position="123"/>
        <end position="142"/>
    </location>
</feature>
<keyword evidence="3 7" id="KW-0812">Transmembrane</keyword>
<accession>A0AAJ8KNM2</accession>
<evidence type="ECO:0000256" key="6">
    <source>
        <dbReference type="SAM" id="MobiDB-lite"/>
    </source>
</evidence>
<dbReference type="Pfam" id="PF04442">
    <property type="entry name" value="CtaG_Cox11"/>
    <property type="match status" value="1"/>
</dbReference>
<evidence type="ECO:0000256" key="4">
    <source>
        <dbReference type="ARBA" id="ARBA00022989"/>
    </source>
</evidence>